<organism evidence="2 3">
    <name type="scientific">Bradyrhizobium aeschynomenes</name>
    <dbReference type="NCBI Taxonomy" id="2734909"/>
    <lineage>
        <taxon>Bacteria</taxon>
        <taxon>Pseudomonadati</taxon>
        <taxon>Pseudomonadota</taxon>
        <taxon>Alphaproteobacteria</taxon>
        <taxon>Hyphomicrobiales</taxon>
        <taxon>Nitrobacteraceae</taxon>
        <taxon>Bradyrhizobium</taxon>
    </lineage>
</organism>
<protein>
    <submittedName>
        <fullName evidence="2">DUF4189 domain-containing protein</fullName>
    </submittedName>
</protein>
<comment type="caution">
    <text evidence="2">The sequence shown here is derived from an EMBL/GenBank/DDBJ whole genome shotgun (WGS) entry which is preliminary data.</text>
</comment>
<dbReference type="InterPro" id="IPR025240">
    <property type="entry name" value="DUF4189"/>
</dbReference>
<proteinExistence type="predicted"/>
<evidence type="ECO:0000313" key="3">
    <source>
        <dbReference type="Proteomes" id="UP000886476"/>
    </source>
</evidence>
<dbReference type="Pfam" id="PF13827">
    <property type="entry name" value="DUF4189"/>
    <property type="match status" value="1"/>
</dbReference>
<dbReference type="EMBL" id="JABFDN010000021">
    <property type="protein sequence ID" value="NPU69703.1"/>
    <property type="molecule type" value="Genomic_DNA"/>
</dbReference>
<accession>A0ABX2CP27</accession>
<evidence type="ECO:0000259" key="1">
    <source>
        <dbReference type="Pfam" id="PF13827"/>
    </source>
</evidence>
<feature type="domain" description="DUF4189" evidence="1">
    <location>
        <begin position="9"/>
        <end position="103"/>
    </location>
</feature>
<gene>
    <name evidence="2" type="ORF">HL667_32230</name>
</gene>
<sequence>MTLSAYAGWGAIAYSFPEGVGGTSSGLPSLAAAQLHALLKCYMNGGTRCHVKTWERNQCAILARGRHGGVAWSTDNDWYAALGEGIERCYRFDSQCTIIAYACD</sequence>
<name>A0ABX2CP27_9BRAD</name>
<evidence type="ECO:0000313" key="2">
    <source>
        <dbReference type="EMBL" id="NPU69703.1"/>
    </source>
</evidence>
<reference evidence="2" key="1">
    <citation type="submission" date="2020-05" db="EMBL/GenBank/DDBJ databases">
        <title>Nod-independent and nitrogen-fixing Bradyrhizobium aeschynomene sp. nov. isolated from nodules of Aeschynomene indica.</title>
        <authorList>
            <person name="Zhang Z."/>
        </authorList>
    </citation>
    <scope>NUCLEOTIDE SEQUENCE</scope>
    <source>
        <strain evidence="2">83012</strain>
    </source>
</reference>
<keyword evidence="3" id="KW-1185">Reference proteome</keyword>
<dbReference type="Proteomes" id="UP000886476">
    <property type="component" value="Unassembled WGS sequence"/>
</dbReference>